<comment type="caution">
    <text evidence="6">The sequence shown here is derived from an EMBL/GenBank/DDBJ whole genome shotgun (WGS) entry which is preliminary data.</text>
</comment>
<dbReference type="PRINTS" id="PR00039">
    <property type="entry name" value="HTHLYSR"/>
</dbReference>
<dbReference type="SUPFAM" id="SSF53850">
    <property type="entry name" value="Periplasmic binding protein-like II"/>
    <property type="match status" value="1"/>
</dbReference>
<dbReference type="InterPro" id="IPR036388">
    <property type="entry name" value="WH-like_DNA-bd_sf"/>
</dbReference>
<dbReference type="PROSITE" id="PS50931">
    <property type="entry name" value="HTH_LYSR"/>
    <property type="match status" value="1"/>
</dbReference>
<evidence type="ECO:0000313" key="7">
    <source>
        <dbReference type="Proteomes" id="UP001494902"/>
    </source>
</evidence>
<dbReference type="Gene3D" id="1.10.10.10">
    <property type="entry name" value="Winged helix-like DNA-binding domain superfamily/Winged helix DNA-binding domain"/>
    <property type="match status" value="1"/>
</dbReference>
<evidence type="ECO:0000259" key="5">
    <source>
        <dbReference type="PROSITE" id="PS50931"/>
    </source>
</evidence>
<feature type="domain" description="HTH lysR-type" evidence="5">
    <location>
        <begin position="1"/>
        <end position="58"/>
    </location>
</feature>
<dbReference type="Proteomes" id="UP001494902">
    <property type="component" value="Unassembled WGS sequence"/>
</dbReference>
<dbReference type="EMBL" id="JBEDNQ010000002">
    <property type="protein sequence ID" value="MEQ3549932.1"/>
    <property type="molecule type" value="Genomic_DNA"/>
</dbReference>
<dbReference type="InterPro" id="IPR000847">
    <property type="entry name" value="LysR_HTH_N"/>
</dbReference>
<evidence type="ECO:0000256" key="4">
    <source>
        <dbReference type="ARBA" id="ARBA00023163"/>
    </source>
</evidence>
<dbReference type="CDD" id="cd05466">
    <property type="entry name" value="PBP2_LTTR_substrate"/>
    <property type="match status" value="1"/>
</dbReference>
<gene>
    <name evidence="6" type="ORF">WIS52_05570</name>
</gene>
<dbReference type="Pfam" id="PF03466">
    <property type="entry name" value="LysR_substrate"/>
    <property type="match status" value="1"/>
</dbReference>
<dbReference type="PANTHER" id="PTHR30346:SF0">
    <property type="entry name" value="HCA OPERON TRANSCRIPTIONAL ACTIVATOR HCAR"/>
    <property type="match status" value="1"/>
</dbReference>
<sequence length="294" mass="31823">MEVRHLRYFVAVAEEASFSRAAERLGMATSPLSRRIRDLERELGVALFVRDYHRVTPTAAARAILDEARGIVERVDGLASLLPATGGRVATIVVGTAPEVSPGLRSRLLAALRTERPDLVVRQRPASTAPLLHAVLKGDVDLAFVHGRVQDERLTSLAMESQPIRVVVAQGAGFDDRDAVDLAELAHLPYTYLKASSAPFVARTADALLARHGIEGRLPVQTTHADLVPTVSAGQAFTLCGAAFGATRNAFLHEPVLLLPFDADRERLETNAVWRADRPDLGSGLPALLRRCRA</sequence>
<dbReference type="InterPro" id="IPR036390">
    <property type="entry name" value="WH_DNA-bd_sf"/>
</dbReference>
<dbReference type="InterPro" id="IPR005119">
    <property type="entry name" value="LysR_subst-bd"/>
</dbReference>
<keyword evidence="3" id="KW-0238">DNA-binding</keyword>
<evidence type="ECO:0000256" key="1">
    <source>
        <dbReference type="ARBA" id="ARBA00009437"/>
    </source>
</evidence>
<evidence type="ECO:0000256" key="3">
    <source>
        <dbReference type="ARBA" id="ARBA00023125"/>
    </source>
</evidence>
<keyword evidence="2" id="KW-0805">Transcription regulation</keyword>
<comment type="similarity">
    <text evidence="1">Belongs to the LysR transcriptional regulatory family.</text>
</comment>
<protein>
    <submittedName>
        <fullName evidence="6">LysR family transcriptional regulator</fullName>
    </submittedName>
</protein>
<dbReference type="Gene3D" id="3.40.190.10">
    <property type="entry name" value="Periplasmic binding protein-like II"/>
    <property type="match status" value="2"/>
</dbReference>
<name>A0ABV1K627_9PSEU</name>
<dbReference type="Pfam" id="PF00126">
    <property type="entry name" value="HTH_1"/>
    <property type="match status" value="1"/>
</dbReference>
<dbReference type="RefSeq" id="WP_349297024.1">
    <property type="nucleotide sequence ID" value="NZ_JBEDNQ010000002.1"/>
</dbReference>
<keyword evidence="7" id="KW-1185">Reference proteome</keyword>
<proteinExistence type="inferred from homology"/>
<evidence type="ECO:0000313" key="6">
    <source>
        <dbReference type="EMBL" id="MEQ3549932.1"/>
    </source>
</evidence>
<reference evidence="6 7" key="1">
    <citation type="submission" date="2024-03" db="EMBL/GenBank/DDBJ databases">
        <title>Draft genome sequence of Pseudonocardia nematodicida JCM 31783.</title>
        <authorList>
            <person name="Butdee W."/>
            <person name="Duangmal K."/>
        </authorList>
    </citation>
    <scope>NUCLEOTIDE SEQUENCE [LARGE SCALE GENOMIC DNA]</scope>
    <source>
        <strain evidence="6 7">JCM 31783</strain>
    </source>
</reference>
<dbReference type="PANTHER" id="PTHR30346">
    <property type="entry name" value="TRANSCRIPTIONAL DUAL REGULATOR HCAR-RELATED"/>
    <property type="match status" value="1"/>
</dbReference>
<accession>A0ABV1K627</accession>
<organism evidence="6 7">
    <name type="scientific">Pseudonocardia nematodicida</name>
    <dbReference type="NCBI Taxonomy" id="1206997"/>
    <lineage>
        <taxon>Bacteria</taxon>
        <taxon>Bacillati</taxon>
        <taxon>Actinomycetota</taxon>
        <taxon>Actinomycetes</taxon>
        <taxon>Pseudonocardiales</taxon>
        <taxon>Pseudonocardiaceae</taxon>
        <taxon>Pseudonocardia</taxon>
    </lineage>
</organism>
<dbReference type="SUPFAM" id="SSF46785">
    <property type="entry name" value="Winged helix' DNA-binding domain"/>
    <property type="match status" value="1"/>
</dbReference>
<keyword evidence="4" id="KW-0804">Transcription</keyword>
<evidence type="ECO:0000256" key="2">
    <source>
        <dbReference type="ARBA" id="ARBA00023015"/>
    </source>
</evidence>